<dbReference type="GO" id="GO:0008794">
    <property type="term" value="F:arsenate reductase (glutaredoxin) activity"/>
    <property type="evidence" value="ECO:0007669"/>
    <property type="project" value="UniProtKB-EC"/>
</dbReference>
<dbReference type="SUPFAM" id="SSF52833">
    <property type="entry name" value="Thioredoxin-like"/>
    <property type="match status" value="1"/>
</dbReference>
<protein>
    <submittedName>
        <fullName evidence="2">Arsenate reductase</fullName>
        <ecNumber evidence="2">1.20.4.1</ecNumber>
    </submittedName>
</protein>
<dbReference type="Proteomes" id="UP000540656">
    <property type="component" value="Unassembled WGS sequence"/>
</dbReference>
<comment type="similarity">
    <text evidence="1">Belongs to the ArsC family.</text>
</comment>
<keyword evidence="2" id="KW-0560">Oxidoreductase</keyword>
<dbReference type="PANTHER" id="PTHR30041">
    <property type="entry name" value="ARSENATE REDUCTASE"/>
    <property type="match status" value="1"/>
</dbReference>
<dbReference type="EMBL" id="JACCAA010000001">
    <property type="protein sequence ID" value="NYG57992.1"/>
    <property type="molecule type" value="Genomic_DNA"/>
</dbReference>
<evidence type="ECO:0000313" key="2">
    <source>
        <dbReference type="EMBL" id="NYG57992.1"/>
    </source>
</evidence>
<organism evidence="2 3">
    <name type="scientific">Nocardioides daedukensis</name>
    <dbReference type="NCBI Taxonomy" id="634462"/>
    <lineage>
        <taxon>Bacteria</taxon>
        <taxon>Bacillati</taxon>
        <taxon>Actinomycetota</taxon>
        <taxon>Actinomycetes</taxon>
        <taxon>Propionibacteriales</taxon>
        <taxon>Nocardioidaceae</taxon>
        <taxon>Nocardioides</taxon>
    </lineage>
</organism>
<dbReference type="EC" id="1.20.4.1" evidence="2"/>
<evidence type="ECO:0000313" key="3">
    <source>
        <dbReference type="Proteomes" id="UP000540656"/>
    </source>
</evidence>
<name>A0A7Y9S029_9ACTN</name>
<sequence>MEIWINPACSKCRTAVGALDDAGASYTQRRYLDTPPTVAEIEDVLGRLDLEPWHIARMNEPIAAEIGLKTVPKDSAHRADWVRALAEHPKLIQRPIITLDDGTAVVARDDETLARVLGAS</sequence>
<gene>
    <name evidence="2" type="ORF">BJ980_000915</name>
</gene>
<dbReference type="PROSITE" id="PS51353">
    <property type="entry name" value="ARSC"/>
    <property type="match status" value="1"/>
</dbReference>
<keyword evidence="3" id="KW-1185">Reference proteome</keyword>
<accession>A0A7Y9S029</accession>
<dbReference type="Pfam" id="PF03960">
    <property type="entry name" value="ArsC"/>
    <property type="match status" value="1"/>
</dbReference>
<dbReference type="RefSeq" id="WP_179501200.1">
    <property type="nucleotide sequence ID" value="NZ_JACCAA010000001.1"/>
</dbReference>
<comment type="caution">
    <text evidence="2">The sequence shown here is derived from an EMBL/GenBank/DDBJ whole genome shotgun (WGS) entry which is preliminary data.</text>
</comment>
<dbReference type="InterPro" id="IPR006660">
    <property type="entry name" value="Arsenate_reductase-like"/>
</dbReference>
<dbReference type="PANTHER" id="PTHR30041:SF4">
    <property type="entry name" value="ARSENATE REDUCTASE"/>
    <property type="match status" value="1"/>
</dbReference>
<dbReference type="AlphaFoldDB" id="A0A7Y9S029"/>
<proteinExistence type="inferred from homology"/>
<reference evidence="2 3" key="1">
    <citation type="submission" date="2020-07" db="EMBL/GenBank/DDBJ databases">
        <title>Sequencing the genomes of 1000 actinobacteria strains.</title>
        <authorList>
            <person name="Klenk H.-P."/>
        </authorList>
    </citation>
    <scope>NUCLEOTIDE SEQUENCE [LARGE SCALE GENOMIC DNA]</scope>
    <source>
        <strain evidence="2 3">DSM 23819</strain>
    </source>
</reference>
<dbReference type="Gene3D" id="3.40.30.10">
    <property type="entry name" value="Glutaredoxin"/>
    <property type="match status" value="1"/>
</dbReference>
<evidence type="ECO:0000256" key="1">
    <source>
        <dbReference type="PROSITE-ProRule" id="PRU01282"/>
    </source>
</evidence>
<dbReference type="InterPro" id="IPR036249">
    <property type="entry name" value="Thioredoxin-like_sf"/>
</dbReference>